<keyword evidence="2" id="KW-1185">Reference proteome</keyword>
<reference evidence="1 2" key="1">
    <citation type="submission" date="2024-04" db="EMBL/GenBank/DDBJ databases">
        <title>Human intestinal bacterial collection.</title>
        <authorList>
            <person name="Pauvert C."/>
            <person name="Hitch T.C.A."/>
            <person name="Clavel T."/>
        </authorList>
    </citation>
    <scope>NUCLEOTIDE SEQUENCE [LARGE SCALE GENOMIC DNA]</scope>
    <source>
        <strain evidence="1 2">CLA-AA-H141</strain>
    </source>
</reference>
<sequence>MDLKKPLTFDEQLDKLAAHGMIITDREKAKDILKRVNYYRFTGYALQFRQDPSSSDYIVGTTFETVYHLYKVDEILRDIFRRYIEKAEVYYRTQIAYGFSIAKCTETPYDQHYDENNFYNKKGYREVMENFSREKNYYKDSLIVKHHKMKYSSKMPLWVIVELMSFSNMSKLYSSMYYSEKNAIASMVGVGKDTLENHLHCLSVLRNKCAHAARMYNTDFNPPAKFTTTFLRKHPEIKNNSLFAYTLVLLKRLPDESSKKSLIQTVENVISEYSDDIDLKLIGFPENYMEIMKNNL</sequence>
<dbReference type="RefSeq" id="WP_349115489.1">
    <property type="nucleotide sequence ID" value="NZ_JBBNFM010000001.1"/>
</dbReference>
<dbReference type="Pfam" id="PF07751">
    <property type="entry name" value="Abi_2"/>
    <property type="match status" value="1"/>
</dbReference>
<evidence type="ECO:0000313" key="2">
    <source>
        <dbReference type="Proteomes" id="UP001482186"/>
    </source>
</evidence>
<protein>
    <submittedName>
        <fullName evidence="1">Abi family protein</fullName>
    </submittedName>
</protein>
<dbReference type="InterPro" id="IPR011664">
    <property type="entry name" value="Abi_system_AbiD/AbiF-like"/>
</dbReference>
<name>A0ABV1ED14_9FIRM</name>
<gene>
    <name evidence="1" type="ORF">AAAT04_00240</name>
</gene>
<dbReference type="EMBL" id="JBBNFM010000001">
    <property type="protein sequence ID" value="MEQ2452475.1"/>
    <property type="molecule type" value="Genomic_DNA"/>
</dbReference>
<organism evidence="1 2">
    <name type="scientific">Coprococcus ammoniilyticus</name>
    <dbReference type="NCBI Taxonomy" id="2981785"/>
    <lineage>
        <taxon>Bacteria</taxon>
        <taxon>Bacillati</taxon>
        <taxon>Bacillota</taxon>
        <taxon>Clostridia</taxon>
        <taxon>Lachnospirales</taxon>
        <taxon>Lachnospiraceae</taxon>
        <taxon>Coprococcus</taxon>
    </lineage>
</organism>
<comment type="caution">
    <text evidence="1">The sequence shown here is derived from an EMBL/GenBank/DDBJ whole genome shotgun (WGS) entry which is preliminary data.</text>
</comment>
<dbReference type="Proteomes" id="UP001482186">
    <property type="component" value="Unassembled WGS sequence"/>
</dbReference>
<accession>A0ABV1ED14</accession>
<proteinExistence type="predicted"/>
<evidence type="ECO:0000313" key="1">
    <source>
        <dbReference type="EMBL" id="MEQ2452475.1"/>
    </source>
</evidence>